<proteinExistence type="predicted"/>
<dbReference type="Gene3D" id="1.25.40.10">
    <property type="entry name" value="Tetratricopeptide repeat domain"/>
    <property type="match status" value="1"/>
</dbReference>
<evidence type="ECO:0000313" key="2">
    <source>
        <dbReference type="EMBL" id="OGE39347.1"/>
    </source>
</evidence>
<dbReference type="EMBL" id="MFDE01000002">
    <property type="protein sequence ID" value="OGE39347.1"/>
    <property type="molecule type" value="Genomic_DNA"/>
</dbReference>
<comment type="caution">
    <text evidence="2">The sequence shown here is derived from an EMBL/GenBank/DDBJ whole genome shotgun (WGS) entry which is preliminary data.</text>
</comment>
<accession>A0A1F5KEI4</accession>
<sequence>MDDQASSNLSQQAIDAALSSDWEKAIKLNIKLIKEFTNDVDALNRLAHAYFEMCNYKLAKKYYSQALETDSYNPIAIKNLKILQSFKKLNGQKPVLSNHHAKISSSLFLHEPGKTKVISLLKVAEPQKISKAYCGMSVELISKNRGITILDENGGYLGVLPDDTAHRLIKLIKGGNRYLAFIKSIRVNGIAILIREIYRAARFKNQPSFLEYYSDPPSPTIIILPNNTEEEVSYEEDQ</sequence>
<name>A0A1F5KEI4_9BACT</name>
<dbReference type="PROSITE" id="PS50005">
    <property type="entry name" value="TPR"/>
    <property type="match status" value="1"/>
</dbReference>
<dbReference type="Pfam" id="PF00515">
    <property type="entry name" value="TPR_1"/>
    <property type="match status" value="1"/>
</dbReference>
<evidence type="ECO:0000313" key="3">
    <source>
        <dbReference type="Proteomes" id="UP000176527"/>
    </source>
</evidence>
<dbReference type="SUPFAM" id="SSF48452">
    <property type="entry name" value="TPR-like"/>
    <property type="match status" value="1"/>
</dbReference>
<dbReference type="Proteomes" id="UP000176527">
    <property type="component" value="Unassembled WGS sequence"/>
</dbReference>
<evidence type="ECO:0000256" key="1">
    <source>
        <dbReference type="PROSITE-ProRule" id="PRU00339"/>
    </source>
</evidence>
<reference evidence="2 3" key="1">
    <citation type="journal article" date="2016" name="Nat. Commun.">
        <title>Thousands of microbial genomes shed light on interconnected biogeochemical processes in an aquifer system.</title>
        <authorList>
            <person name="Anantharaman K."/>
            <person name="Brown C.T."/>
            <person name="Hug L.A."/>
            <person name="Sharon I."/>
            <person name="Castelle C.J."/>
            <person name="Probst A.J."/>
            <person name="Thomas B.C."/>
            <person name="Singh A."/>
            <person name="Wilkins M.J."/>
            <person name="Karaoz U."/>
            <person name="Brodie E.L."/>
            <person name="Williams K.H."/>
            <person name="Hubbard S.S."/>
            <person name="Banfield J.F."/>
        </authorList>
    </citation>
    <scope>NUCLEOTIDE SEQUENCE [LARGE SCALE GENOMIC DNA]</scope>
</reference>
<feature type="repeat" description="TPR" evidence="1">
    <location>
        <begin position="40"/>
        <end position="73"/>
    </location>
</feature>
<dbReference type="InterPro" id="IPR019734">
    <property type="entry name" value="TPR_rpt"/>
</dbReference>
<dbReference type="InterPro" id="IPR011990">
    <property type="entry name" value="TPR-like_helical_dom_sf"/>
</dbReference>
<gene>
    <name evidence="2" type="ORF">A3F00_02710</name>
</gene>
<dbReference type="AlphaFoldDB" id="A0A1F5KEI4"/>
<dbReference type="SMART" id="SM00028">
    <property type="entry name" value="TPR"/>
    <property type="match status" value="1"/>
</dbReference>
<protein>
    <submittedName>
        <fullName evidence="2">Uncharacterized protein</fullName>
    </submittedName>
</protein>
<keyword evidence="1" id="KW-0802">TPR repeat</keyword>
<organism evidence="2 3">
    <name type="scientific">Candidatus Daviesbacteria bacterium RIFCSPHIGHO2_12_FULL_37_11</name>
    <dbReference type="NCBI Taxonomy" id="1797777"/>
    <lineage>
        <taxon>Bacteria</taxon>
        <taxon>Candidatus Daviesiibacteriota</taxon>
    </lineage>
</organism>